<name>F5R924_METUF</name>
<gene>
    <name evidence="2" type="ORF">METUNv1_00826</name>
</gene>
<comment type="caution">
    <text evidence="2">The sequence shown here is derived from an EMBL/GenBank/DDBJ whole genome shotgun (WGS) entry which is preliminary data.</text>
</comment>
<reference evidence="2 3" key="1">
    <citation type="journal article" date="2011" name="J. Bacteriol.">
        <title>Genome sequence of Methyloversatilis universalis FAM5T, a methylotrophic representative of the order Rhodocyclales.</title>
        <authorList>
            <person name="Kittichotirat W."/>
            <person name="Good N.M."/>
            <person name="Hall R."/>
            <person name="Bringel F."/>
            <person name="Lajus A."/>
            <person name="Medigue C."/>
            <person name="Smalley N.E."/>
            <person name="Beck D."/>
            <person name="Bumgarner R."/>
            <person name="Vuilleumier S."/>
            <person name="Kalyuzhnaya M.G."/>
        </authorList>
    </citation>
    <scope>NUCLEOTIDE SEQUENCE [LARGE SCALE GENOMIC DNA]</scope>
    <source>
        <strain evidence="3">ATCC BAA-1314 / JCM 13912 / FAM5</strain>
    </source>
</reference>
<dbReference type="STRING" id="1000565.METUNv1_00826"/>
<dbReference type="EMBL" id="AFHG01000030">
    <property type="protein sequence ID" value="EGK72991.1"/>
    <property type="molecule type" value="Genomic_DNA"/>
</dbReference>
<dbReference type="PROSITE" id="PS51257">
    <property type="entry name" value="PROKAR_LIPOPROTEIN"/>
    <property type="match status" value="1"/>
</dbReference>
<proteinExistence type="predicted"/>
<sequence length="197" mass="21007">MMSAARSWLLLLIAVFALGGCGGMLQKGTRPAQHDLGGPRTARPVGVPLESIEAHAATWLDGTGIQYRLAYRSATERLSYAESRWASSPADMLAVALRGALDTPPSPRGCRLVIDVDEFIQVFSSPSQADVLLAGRATLIDARGRHLIDRMRFSLTESAGPDAAGGVAAFSRATDALAGRLADWLDRTAARSKECEQ</sequence>
<dbReference type="Pfam" id="PF03886">
    <property type="entry name" value="ABC_trans_aux"/>
    <property type="match status" value="1"/>
</dbReference>
<organism evidence="2 3">
    <name type="scientific">Methyloversatilis universalis (strain ATCC BAA-1314 / DSM 25237 / JCM 13912 / CCUG 52030 / FAM5)</name>
    <dbReference type="NCBI Taxonomy" id="1000565"/>
    <lineage>
        <taxon>Bacteria</taxon>
        <taxon>Pseudomonadati</taxon>
        <taxon>Pseudomonadota</taxon>
        <taxon>Betaproteobacteria</taxon>
        <taxon>Nitrosomonadales</taxon>
        <taxon>Sterolibacteriaceae</taxon>
        <taxon>Methyloversatilis</taxon>
    </lineage>
</organism>
<dbReference type="InterPro" id="IPR005586">
    <property type="entry name" value="ABC_trans_aux"/>
</dbReference>
<evidence type="ECO:0000313" key="2">
    <source>
        <dbReference type="EMBL" id="EGK72991.1"/>
    </source>
</evidence>
<protein>
    <recommendedName>
        <fullName evidence="1">ABC-type transport auxiliary lipoprotein component domain-containing protein</fullName>
    </recommendedName>
</protein>
<evidence type="ECO:0000313" key="3">
    <source>
        <dbReference type="Proteomes" id="UP000005019"/>
    </source>
</evidence>
<evidence type="ECO:0000259" key="1">
    <source>
        <dbReference type="Pfam" id="PF03886"/>
    </source>
</evidence>
<feature type="domain" description="ABC-type transport auxiliary lipoprotein component" evidence="1">
    <location>
        <begin position="68"/>
        <end position="182"/>
    </location>
</feature>
<accession>F5R924</accession>
<dbReference type="Gene3D" id="3.40.50.10610">
    <property type="entry name" value="ABC-type transport auxiliary lipoprotein component"/>
    <property type="match status" value="1"/>
</dbReference>
<dbReference type="AlphaFoldDB" id="F5R924"/>
<dbReference type="Proteomes" id="UP000005019">
    <property type="component" value="Unassembled WGS sequence"/>
</dbReference>
<dbReference type="eggNOG" id="COG3218">
    <property type="taxonomic scope" value="Bacteria"/>
</dbReference>
<keyword evidence="3" id="KW-1185">Reference proteome</keyword>
<dbReference type="SUPFAM" id="SSF159594">
    <property type="entry name" value="XCC0632-like"/>
    <property type="match status" value="1"/>
</dbReference>